<evidence type="ECO:0000259" key="1">
    <source>
        <dbReference type="PROSITE" id="PS51186"/>
    </source>
</evidence>
<dbReference type="KEGG" id="ksk:KSE_46890"/>
<dbReference type="PROSITE" id="PS51186">
    <property type="entry name" value="GNAT"/>
    <property type="match status" value="1"/>
</dbReference>
<feature type="domain" description="N-acetyltransferase" evidence="1">
    <location>
        <begin position="33"/>
        <end position="196"/>
    </location>
</feature>
<evidence type="ECO:0000313" key="3">
    <source>
        <dbReference type="Proteomes" id="UP000007076"/>
    </source>
</evidence>
<dbReference type="HOGENOM" id="CLU_099459_1_0_11"/>
<dbReference type="Pfam" id="PF00583">
    <property type="entry name" value="Acetyltransf_1"/>
    <property type="match status" value="1"/>
</dbReference>
<keyword evidence="2" id="KW-0012">Acyltransferase</keyword>
<gene>
    <name evidence="2" type="ordered locus">KSE_46890</name>
</gene>
<name>E4NG40_KITSK</name>
<reference evidence="2 3" key="1">
    <citation type="journal article" date="2010" name="DNA Res.">
        <title>Genome sequence of Kitasatospora setae NBRC 14216T: an evolutionary snapshot of the family Streptomycetaceae.</title>
        <authorList>
            <person name="Ichikawa N."/>
            <person name="Oguchi A."/>
            <person name="Ikeda H."/>
            <person name="Ishikawa J."/>
            <person name="Kitani S."/>
            <person name="Watanabe Y."/>
            <person name="Nakamura S."/>
            <person name="Katano Y."/>
            <person name="Kishi E."/>
            <person name="Sasagawa M."/>
            <person name="Ankai A."/>
            <person name="Fukui S."/>
            <person name="Hashimoto Y."/>
            <person name="Kamata S."/>
            <person name="Otoguro M."/>
            <person name="Tanikawa S."/>
            <person name="Nihira T."/>
            <person name="Horinouchi S."/>
            <person name="Ohnishi Y."/>
            <person name="Hayakawa M."/>
            <person name="Kuzuyama T."/>
            <person name="Arisawa A."/>
            <person name="Nomoto F."/>
            <person name="Miura H."/>
            <person name="Takahashi Y."/>
            <person name="Fujita N."/>
        </authorList>
    </citation>
    <scope>NUCLEOTIDE SEQUENCE [LARGE SCALE GENOMIC DNA]</scope>
    <source>
        <strain evidence="3">ATCC 33774 / DSM 43861 / JCM 3304 / KCC A-0304 / NBRC 14216 / KM-6054</strain>
    </source>
</reference>
<dbReference type="STRING" id="452652.KSE_46890"/>
<sequence>MERCDSTTAIIGDRSSNMATRLKVTYYTAEDLPEIEPVLLDLYDRIYAEEKAGDPFFSMEAFTGRLHRQAAAPRWGCALGEVDGRPVGYAYGFARTADYRWGGLIETEPGADLAETDSRTFAFCEIMVLPESRGTGIAHTLHEELLSHRPEERVHLLVEEDHPRVRALYERWGYTKMGIIQHPGSPRYVSMLRPVAL</sequence>
<dbReference type="PATRIC" id="fig|452652.3.peg.4679"/>
<dbReference type="GO" id="GO:0016747">
    <property type="term" value="F:acyltransferase activity, transferring groups other than amino-acyl groups"/>
    <property type="evidence" value="ECO:0007669"/>
    <property type="project" value="InterPro"/>
</dbReference>
<dbReference type="Proteomes" id="UP000007076">
    <property type="component" value="Chromosome"/>
</dbReference>
<protein>
    <submittedName>
        <fullName evidence="2">Putative acetyltransferase</fullName>
        <ecNumber evidence="2">2.3.1.-</ecNumber>
    </submittedName>
</protein>
<dbReference type="InterPro" id="IPR000182">
    <property type="entry name" value="GNAT_dom"/>
</dbReference>
<dbReference type="eggNOG" id="COG0456">
    <property type="taxonomic scope" value="Bacteria"/>
</dbReference>
<dbReference type="Gene3D" id="3.40.630.30">
    <property type="match status" value="1"/>
</dbReference>
<evidence type="ECO:0000313" key="2">
    <source>
        <dbReference type="EMBL" id="BAJ30470.1"/>
    </source>
</evidence>
<keyword evidence="3" id="KW-1185">Reference proteome</keyword>
<keyword evidence="2" id="KW-0808">Transferase</keyword>
<dbReference type="EMBL" id="AP010968">
    <property type="protein sequence ID" value="BAJ30470.1"/>
    <property type="molecule type" value="Genomic_DNA"/>
</dbReference>
<dbReference type="AlphaFoldDB" id="E4NG40"/>
<dbReference type="SUPFAM" id="SSF55729">
    <property type="entry name" value="Acyl-CoA N-acyltransferases (Nat)"/>
    <property type="match status" value="1"/>
</dbReference>
<accession>E4NG40</accession>
<dbReference type="InterPro" id="IPR016181">
    <property type="entry name" value="Acyl_CoA_acyltransferase"/>
</dbReference>
<proteinExistence type="predicted"/>
<organism evidence="2 3">
    <name type="scientific">Kitasatospora setae (strain ATCC 33774 / DSM 43861 / JCM 3304 / KCC A-0304 / NBRC 14216 / KM-6054)</name>
    <name type="common">Streptomyces setae</name>
    <dbReference type="NCBI Taxonomy" id="452652"/>
    <lineage>
        <taxon>Bacteria</taxon>
        <taxon>Bacillati</taxon>
        <taxon>Actinomycetota</taxon>
        <taxon>Actinomycetes</taxon>
        <taxon>Kitasatosporales</taxon>
        <taxon>Streptomycetaceae</taxon>
        <taxon>Kitasatospora</taxon>
    </lineage>
</organism>
<dbReference type="EC" id="2.3.1.-" evidence="2"/>